<dbReference type="OrthoDB" id="9813301at2"/>
<reference evidence="4 5" key="1">
    <citation type="submission" date="2019-10" db="EMBL/GenBank/DDBJ databases">
        <title>Georgenia wutianyii sp. nov. and Georgenia yuyongxinii sp. nov. isolated from plateau pika (Ochotona curzoniae) in the Qinghai-Tibet plateau of China.</title>
        <authorList>
            <person name="Tian Z."/>
        </authorList>
    </citation>
    <scope>NUCLEOTIDE SEQUENCE [LARGE SCALE GENOMIC DNA]</scope>
    <source>
        <strain evidence="4 5">JCM 15130</strain>
    </source>
</reference>
<organism evidence="4 5">
    <name type="scientific">Georgenia ruanii</name>
    <dbReference type="NCBI Taxonomy" id="348442"/>
    <lineage>
        <taxon>Bacteria</taxon>
        <taxon>Bacillati</taxon>
        <taxon>Actinomycetota</taxon>
        <taxon>Actinomycetes</taxon>
        <taxon>Micrococcales</taxon>
        <taxon>Bogoriellaceae</taxon>
        <taxon>Georgenia</taxon>
    </lineage>
</organism>
<dbReference type="Proteomes" id="UP000429644">
    <property type="component" value="Unassembled WGS sequence"/>
</dbReference>
<dbReference type="Pfam" id="PF12229">
    <property type="entry name" value="PG_binding_4"/>
    <property type="match status" value="1"/>
</dbReference>
<proteinExistence type="predicted"/>
<keyword evidence="2" id="KW-1133">Transmembrane helix</keyword>
<evidence type="ECO:0000256" key="1">
    <source>
        <dbReference type="SAM" id="MobiDB-lite"/>
    </source>
</evidence>
<feature type="region of interest" description="Disordered" evidence="1">
    <location>
        <begin position="620"/>
        <end position="641"/>
    </location>
</feature>
<dbReference type="InterPro" id="IPR007391">
    <property type="entry name" value="Vancomycin_resist_VanW"/>
</dbReference>
<name>A0A7J9UW99_9MICO</name>
<evidence type="ECO:0000313" key="5">
    <source>
        <dbReference type="Proteomes" id="UP000429644"/>
    </source>
</evidence>
<dbReference type="PANTHER" id="PTHR35788">
    <property type="entry name" value="EXPORTED PROTEIN-RELATED"/>
    <property type="match status" value="1"/>
</dbReference>
<dbReference type="RefSeq" id="WP_152230801.1">
    <property type="nucleotide sequence ID" value="NZ_BAAAOT010000003.1"/>
</dbReference>
<feature type="compositionally biased region" description="Pro residues" evidence="1">
    <location>
        <begin position="628"/>
        <end position="641"/>
    </location>
</feature>
<keyword evidence="2" id="KW-0472">Membrane</keyword>
<dbReference type="AlphaFoldDB" id="A0A7J9UW99"/>
<dbReference type="EMBL" id="WHPD01001255">
    <property type="protein sequence ID" value="MPV88160.1"/>
    <property type="molecule type" value="Genomic_DNA"/>
</dbReference>
<evidence type="ECO:0000313" key="4">
    <source>
        <dbReference type="EMBL" id="MPV88160.1"/>
    </source>
</evidence>
<feature type="region of interest" description="Disordered" evidence="1">
    <location>
        <begin position="1"/>
        <end position="65"/>
    </location>
</feature>
<dbReference type="InterPro" id="IPR052913">
    <property type="entry name" value="Glycopeptide_resist_protein"/>
</dbReference>
<comment type="caution">
    <text evidence="4">The sequence shown here is derived from an EMBL/GenBank/DDBJ whole genome shotgun (WGS) entry which is preliminary data.</text>
</comment>
<gene>
    <name evidence="4" type="ORF">GB882_05720</name>
</gene>
<dbReference type="InterPro" id="IPR022029">
    <property type="entry name" value="YoaR-like_PG-bd"/>
</dbReference>
<dbReference type="Pfam" id="PF04294">
    <property type="entry name" value="VanW"/>
    <property type="match status" value="1"/>
</dbReference>
<protein>
    <recommendedName>
        <fullName evidence="3">YoaR-like putative peptidoglycan binding domain-containing protein</fullName>
    </recommendedName>
</protein>
<feature type="transmembrane region" description="Helical" evidence="2">
    <location>
        <begin position="75"/>
        <end position="96"/>
    </location>
</feature>
<feature type="domain" description="YoaR-like putative peptidoglycan binding" evidence="3">
    <location>
        <begin position="290"/>
        <end position="375"/>
    </location>
</feature>
<keyword evidence="2" id="KW-0812">Transmembrane</keyword>
<keyword evidence="5" id="KW-1185">Reference proteome</keyword>
<accession>A0A7J9UW99</accession>
<evidence type="ECO:0000256" key="2">
    <source>
        <dbReference type="SAM" id="Phobius"/>
    </source>
</evidence>
<sequence length="641" mass="67047">MSAAAAQHETAVVPPTAAPDETVANPAPEPPAPAAATPTERLNPVEDDPMPSASPLLQFPAAPAQAPRTSRKRGLTVAAIIVAVAAVAYGVGAWFVGDRVPNGTVVAGVSIGGLPEDEARQRLTSGLEDVQGEVVPVSIGGENVSSIDPAAVDLTLDANATLDPLVGFSLDPRVLWGHLFGRGEAPAVSRANEDALHTALETAASELDVAPVEGAIAFTGATPEPTEPVAGRSVDVDAAAQLVLREWLSSERPLELPTKEVQPTVDAAAVDKAMTELAEPLVSGPVAVSVEDKLAQLSPQTLAAHASFVGHDGALQLEMDGEGLAEAVQEANPEIGVAGEDAKIILNANAEPQIVPSTSGRGLDPKELGQAVATAGTSTDRTATVQLVDAEPEFTTEDAQALGVKEIIADFSTPMPYDPVRTKNLEVGTAKVTGMLVKPGEEFSLLKALGPITAANGYVSSGVVEDGFSTTALGGGLSQLSTNMFNVGLISGMDDIDHKPHSRWFDRYPAGREATLWEGQTDLVWRNNTDYGVLVHAWVGNGRVHTRLWSTKVWDVKITSSDHYNITRPTTVYNPAEKCIAESGGQYGFTVTVTRERSRAGQAPESQKWTWTYQPWNKIVCGEKPSPQSGPSPSPSPSAAG</sequence>
<feature type="compositionally biased region" description="Low complexity" evidence="1">
    <location>
        <begin position="51"/>
        <end position="65"/>
    </location>
</feature>
<evidence type="ECO:0000259" key="3">
    <source>
        <dbReference type="Pfam" id="PF12229"/>
    </source>
</evidence>
<dbReference type="PANTHER" id="PTHR35788:SF1">
    <property type="entry name" value="EXPORTED PROTEIN"/>
    <property type="match status" value="1"/>
</dbReference>